<comment type="caution">
    <text evidence="4">The sequence shown here is derived from an EMBL/GenBank/DDBJ whole genome shotgun (WGS) entry which is preliminary data.</text>
</comment>
<dbReference type="InterPro" id="IPR024654">
    <property type="entry name" value="Calcineurin-like_PHP_lpxH"/>
</dbReference>
<evidence type="ECO:0000313" key="5">
    <source>
        <dbReference type="Proteomes" id="UP000811899"/>
    </source>
</evidence>
<dbReference type="PANTHER" id="PTHR11124">
    <property type="entry name" value="VACUOLAR SORTING PROTEIN VPS29"/>
    <property type="match status" value="1"/>
</dbReference>
<protein>
    <recommendedName>
        <fullName evidence="2">Phosphoesterase</fullName>
        <ecNumber evidence="2">3.1.4.-</ecNumber>
    </recommendedName>
</protein>
<dbReference type="EMBL" id="JAHCVJ010000003">
    <property type="protein sequence ID" value="MBT0664327.1"/>
    <property type="molecule type" value="Genomic_DNA"/>
</dbReference>
<dbReference type="AlphaFoldDB" id="A0AAW4L914"/>
<feature type="domain" description="Calcineurin-like phosphoesterase" evidence="3">
    <location>
        <begin position="1"/>
        <end position="144"/>
    </location>
</feature>
<evidence type="ECO:0000313" key="4">
    <source>
        <dbReference type="EMBL" id="MBT0664327.1"/>
    </source>
</evidence>
<accession>A0AAW4L914</accession>
<dbReference type="GO" id="GO:0046872">
    <property type="term" value="F:metal ion binding"/>
    <property type="evidence" value="ECO:0007669"/>
    <property type="project" value="UniProtKB-KW"/>
</dbReference>
<evidence type="ECO:0000256" key="2">
    <source>
        <dbReference type="RuleBase" id="RU362039"/>
    </source>
</evidence>
<sequence>MKCIVFSDTHGNYPLAIEVLTHAAPADMIFHLGDEAEDASMIESICQTKVQKVAGNCDPPGKFPREISMFVEETKVLLTHGDRYHVKSGLAKLVERAVAVEANLVLYGHTHQASIERINDILFVNPGSLLRGSSSKSYAVLKIEAHHVEAQIVMLEE</sequence>
<dbReference type="Pfam" id="PF12850">
    <property type="entry name" value="Metallophos_2"/>
    <property type="match status" value="1"/>
</dbReference>
<comment type="similarity">
    <text evidence="1 2">Belongs to the metallophosphoesterase superfamily. YfcE family.</text>
</comment>
<dbReference type="EC" id="3.1.4.-" evidence="2"/>
<keyword evidence="2" id="KW-0479">Metal-binding</keyword>
<dbReference type="SUPFAM" id="SSF56300">
    <property type="entry name" value="Metallo-dependent phosphatases"/>
    <property type="match status" value="1"/>
</dbReference>
<keyword evidence="5" id="KW-1185">Reference proteome</keyword>
<gene>
    <name evidence="4" type="ORF">KI809_08435</name>
</gene>
<dbReference type="InterPro" id="IPR029052">
    <property type="entry name" value="Metallo-depent_PP-like"/>
</dbReference>
<dbReference type="Proteomes" id="UP000811899">
    <property type="component" value="Unassembled WGS sequence"/>
</dbReference>
<dbReference type="InterPro" id="IPR000979">
    <property type="entry name" value="Phosphodiesterase_MJ0936/Vps29"/>
</dbReference>
<dbReference type="RefSeq" id="WP_214171108.1">
    <property type="nucleotide sequence ID" value="NZ_JAHCVJ010000003.1"/>
</dbReference>
<reference evidence="4 5" key="1">
    <citation type="submission" date="2021-05" db="EMBL/GenBank/DDBJ databases">
        <title>The draft genome of Geobacter pelophilus DSM 12255.</title>
        <authorList>
            <person name="Xu Z."/>
            <person name="Masuda Y."/>
            <person name="Itoh H."/>
            <person name="Senoo K."/>
        </authorList>
    </citation>
    <scope>NUCLEOTIDE SEQUENCE [LARGE SCALE GENOMIC DNA]</scope>
    <source>
        <strain evidence="4 5">DSM 12255</strain>
    </source>
</reference>
<dbReference type="NCBIfam" id="TIGR00040">
    <property type="entry name" value="yfcE"/>
    <property type="match status" value="1"/>
</dbReference>
<evidence type="ECO:0000256" key="1">
    <source>
        <dbReference type="ARBA" id="ARBA00008950"/>
    </source>
</evidence>
<proteinExistence type="inferred from homology"/>
<dbReference type="Gene3D" id="3.60.21.10">
    <property type="match status" value="1"/>
</dbReference>
<evidence type="ECO:0000259" key="3">
    <source>
        <dbReference type="Pfam" id="PF12850"/>
    </source>
</evidence>
<comment type="cofactor">
    <cofactor evidence="2">
        <name>a divalent metal cation</name>
        <dbReference type="ChEBI" id="CHEBI:60240"/>
    </cofactor>
</comment>
<dbReference type="GO" id="GO:0016787">
    <property type="term" value="F:hydrolase activity"/>
    <property type="evidence" value="ECO:0007669"/>
    <property type="project" value="UniProtKB-UniRule"/>
</dbReference>
<name>A0AAW4L914_9BACT</name>
<organism evidence="4 5">
    <name type="scientific">Geoanaerobacter pelophilus</name>
    <dbReference type="NCBI Taxonomy" id="60036"/>
    <lineage>
        <taxon>Bacteria</taxon>
        <taxon>Pseudomonadati</taxon>
        <taxon>Thermodesulfobacteriota</taxon>
        <taxon>Desulfuromonadia</taxon>
        <taxon>Geobacterales</taxon>
        <taxon>Geobacteraceae</taxon>
        <taxon>Geoanaerobacter</taxon>
    </lineage>
</organism>